<feature type="active site" description="Proton donor" evidence="3">
    <location>
        <position position="161"/>
    </location>
</feature>
<comment type="cofactor">
    <cofactor evidence="3">
        <name>Mg(2+)</name>
        <dbReference type="ChEBI" id="CHEBI:18420"/>
    </cofactor>
</comment>
<dbReference type="KEGG" id="ccu:Ccur_06380"/>
<dbReference type="InterPro" id="IPR035929">
    <property type="entry name" value="CoaB-like_sf"/>
</dbReference>
<feature type="domain" description="Flavoprotein" evidence="4">
    <location>
        <begin position="10"/>
        <end position="182"/>
    </location>
</feature>
<dbReference type="InterPro" id="IPR007085">
    <property type="entry name" value="DNA/pantothenate-metab_flavo_C"/>
</dbReference>
<keyword evidence="3" id="KW-0511">Multifunctional enzyme</keyword>
<dbReference type="STRING" id="469378.Ccur_06380"/>
<keyword evidence="3 6" id="KW-0436">Ligase</keyword>
<accession>C7MN64</accession>
<dbReference type="Pfam" id="PF02441">
    <property type="entry name" value="Flavoprotein"/>
    <property type="match status" value="1"/>
</dbReference>
<comment type="pathway">
    <text evidence="3">Cofactor biosynthesis; coenzyme A biosynthesis; CoA from (R)-pantothenate: step 3/5.</text>
</comment>
<evidence type="ECO:0000256" key="1">
    <source>
        <dbReference type="ARBA" id="ARBA00022793"/>
    </source>
</evidence>
<comment type="similarity">
    <text evidence="3">In the C-terminal section; belongs to the PPC synthetase family.</text>
</comment>
<keyword evidence="2 3" id="KW-0456">Lyase</keyword>
<dbReference type="Proteomes" id="UP000000954">
    <property type="component" value="Chromosome"/>
</dbReference>
<dbReference type="EMBL" id="CP001682">
    <property type="protein sequence ID" value="ACU94354.1"/>
    <property type="molecule type" value="Genomic_DNA"/>
</dbReference>
<protein>
    <recommendedName>
        <fullName evidence="3">Coenzyme A biosynthesis bifunctional protein CoaBC</fullName>
    </recommendedName>
    <alternativeName>
        <fullName evidence="3">DNA/pantothenate metabolism flavoprotein</fullName>
    </alternativeName>
    <alternativeName>
        <fullName evidence="3">Phosphopantothenoylcysteine synthetase/decarboxylase</fullName>
        <shortName evidence="3">PPCS-PPCDC</shortName>
    </alternativeName>
    <domain>
        <recommendedName>
            <fullName evidence="3">Phosphopantothenoylcysteine decarboxylase</fullName>
            <shortName evidence="3">PPC decarboxylase</shortName>
            <shortName evidence="3">PPC-DC</shortName>
            <ecNumber evidence="3">4.1.1.36</ecNumber>
        </recommendedName>
        <alternativeName>
            <fullName evidence="3">CoaC</fullName>
        </alternativeName>
    </domain>
    <domain>
        <recommendedName>
            <fullName evidence="3">Phosphopantothenate--cysteine ligase</fullName>
            <ecNumber evidence="3">6.3.2.5</ecNumber>
        </recommendedName>
        <alternativeName>
            <fullName evidence="3">CoaB</fullName>
        </alternativeName>
        <alternativeName>
            <fullName evidence="3">Phosphopantothenoylcysteine synthetase</fullName>
            <shortName evidence="3">PPC synthetase</shortName>
            <shortName evidence="3">PPC-S</shortName>
        </alternativeName>
    </domain>
</protein>
<comment type="function">
    <text evidence="3">Catalyzes two sequential steps in the biosynthesis of coenzyme A. In the first step cysteine is conjugated to 4'-phosphopantothenate to form 4-phosphopantothenoylcysteine. In the second step the latter compound is decarboxylated to form 4'-phosphopantotheine.</text>
</comment>
<dbReference type="EC" id="4.1.1.36" evidence="3"/>
<dbReference type="SUPFAM" id="SSF102645">
    <property type="entry name" value="CoaB-like"/>
    <property type="match status" value="1"/>
</dbReference>
<dbReference type="HAMAP" id="MF_02225">
    <property type="entry name" value="CoaBC"/>
    <property type="match status" value="1"/>
</dbReference>
<dbReference type="GO" id="GO:0046872">
    <property type="term" value="F:metal ion binding"/>
    <property type="evidence" value="ECO:0007669"/>
    <property type="project" value="UniProtKB-KW"/>
</dbReference>
<dbReference type="AlphaFoldDB" id="C7MN64"/>
<keyword evidence="3" id="KW-0285">Flavoprotein</keyword>
<feature type="domain" description="DNA/pantothenate metabolism flavoprotein C-terminal" evidence="5">
    <location>
        <begin position="232"/>
        <end position="441"/>
    </location>
</feature>
<feature type="region of interest" description="Phosphopantothenate--cysteine ligase" evidence="3">
    <location>
        <begin position="237"/>
        <end position="448"/>
    </location>
</feature>
<proteinExistence type="inferred from homology"/>
<dbReference type="GO" id="GO:0004633">
    <property type="term" value="F:phosphopantothenoylcysteine decarboxylase activity"/>
    <property type="evidence" value="ECO:0007669"/>
    <property type="project" value="UniProtKB-UniRule"/>
</dbReference>
<dbReference type="HOGENOM" id="CLU_033319_0_1_11"/>
<dbReference type="eggNOG" id="COG0452">
    <property type="taxonomic scope" value="Bacteria"/>
</dbReference>
<keyword evidence="3" id="KW-0288">FMN</keyword>
<comment type="catalytic activity">
    <reaction evidence="3">
        <text>N-[(R)-4-phosphopantothenoyl]-L-cysteine + H(+) = (R)-4'-phosphopantetheine + CO2</text>
        <dbReference type="Rhea" id="RHEA:16793"/>
        <dbReference type="ChEBI" id="CHEBI:15378"/>
        <dbReference type="ChEBI" id="CHEBI:16526"/>
        <dbReference type="ChEBI" id="CHEBI:59458"/>
        <dbReference type="ChEBI" id="CHEBI:61723"/>
        <dbReference type="EC" id="4.1.1.36"/>
    </reaction>
</comment>
<keyword evidence="7" id="KW-1185">Reference proteome</keyword>
<feature type="binding site" evidence="3">
    <location>
        <position position="325"/>
    </location>
    <ligand>
        <name>CTP</name>
        <dbReference type="ChEBI" id="CHEBI:37563"/>
    </ligand>
</feature>
<sequence length="448" mass="46958">MPADTAYAGKTVLVGVTGGIAAYKSCEIVRGLQKAGVHVKVVMTEHATHLVNPLTFRALTHESVAVDLFNDSADPIHHISLADKADVFVIAPATVNVIAKITHGIADDLLTTTASAFTGPLVICPAANVHMYESPANRANMHALAQRGVTFVEADSGYLACGYEGRGRMAEPAGIVKKVLSLLTKSISSPPSNTVLPVGAFDVQTSHEELRGAHNSPVQDGRAAKGNHVKDLSGRSVLITAGPTVEPIDAVRYLSNFSSGKTGYALAEAAIERGAKVVLVSGPVALDPPADAALVPVRTANEMHDAVAQAFDAADIAIFSAAVADFRPAQPVGRKLKKGTDGEMLSCIELVENPDILACAGRTKTHQIVVGFAAETDDVLKNARCKLVAKHADFIVANQVGDGRAFGTDSNEVWLVSADGEVQVPCMPKRDLADVILDKALEMSLGSR</sequence>
<feature type="binding site" evidence="3">
    <location>
        <position position="372"/>
    </location>
    <ligand>
        <name>CTP</name>
        <dbReference type="ChEBI" id="CHEBI:37563"/>
    </ligand>
</feature>
<dbReference type="Gene3D" id="3.40.50.10300">
    <property type="entry name" value="CoaB-like"/>
    <property type="match status" value="1"/>
</dbReference>
<evidence type="ECO:0000256" key="2">
    <source>
        <dbReference type="ARBA" id="ARBA00023239"/>
    </source>
</evidence>
<dbReference type="EC" id="6.3.2.5" evidence="3"/>
<dbReference type="SUPFAM" id="SSF52507">
    <property type="entry name" value="Homo-oligomeric flavin-containing Cys decarboxylases, HFCD"/>
    <property type="match status" value="1"/>
</dbReference>
<evidence type="ECO:0000259" key="5">
    <source>
        <dbReference type="Pfam" id="PF04127"/>
    </source>
</evidence>
<dbReference type="UniPathway" id="UPA00241">
    <property type="reaction ID" value="UER00353"/>
</dbReference>
<evidence type="ECO:0000259" key="4">
    <source>
        <dbReference type="Pfam" id="PF02441"/>
    </source>
</evidence>
<keyword evidence="3" id="KW-0460">Magnesium</keyword>
<organism evidence="6 7">
    <name type="scientific">Cryptobacterium curtum (strain ATCC 700683 / DSM 15641 / CCUG 43107 / 12-3)</name>
    <dbReference type="NCBI Taxonomy" id="469378"/>
    <lineage>
        <taxon>Bacteria</taxon>
        <taxon>Bacillati</taxon>
        <taxon>Actinomycetota</taxon>
        <taxon>Coriobacteriia</taxon>
        <taxon>Eggerthellales</taxon>
        <taxon>Eggerthellaceae</taxon>
        <taxon>Cryptobacterium</taxon>
    </lineage>
</organism>
<dbReference type="InterPro" id="IPR036551">
    <property type="entry name" value="Flavin_trans-like"/>
</dbReference>
<dbReference type="Pfam" id="PF04127">
    <property type="entry name" value="DFP"/>
    <property type="match status" value="1"/>
</dbReference>
<comment type="similarity">
    <text evidence="3">In the N-terminal section; belongs to the HFCD (homo-oligomeric flavin containing Cys decarboxylase) superfamily.</text>
</comment>
<reference evidence="6 7" key="1">
    <citation type="journal article" date="2009" name="Stand. Genomic Sci.">
        <title>Complete genome sequence of Cryptobacterium curtum type strain (12-3).</title>
        <authorList>
            <person name="Mavrommatis K."/>
            <person name="Pukall R."/>
            <person name="Rohde C."/>
            <person name="Chen F."/>
            <person name="Sims D."/>
            <person name="Brettin T."/>
            <person name="Kuske C."/>
            <person name="Detter J.C."/>
            <person name="Han C."/>
            <person name="Lapidus A."/>
            <person name="Copeland A."/>
            <person name="Glavina Del Rio T."/>
            <person name="Nolan M."/>
            <person name="Lucas S."/>
            <person name="Tice H."/>
            <person name="Cheng J.F."/>
            <person name="Bruce D."/>
            <person name="Goodwin L."/>
            <person name="Pitluck S."/>
            <person name="Ovchinnikova G."/>
            <person name="Pati A."/>
            <person name="Ivanova N."/>
            <person name="Chen A."/>
            <person name="Palaniappan K."/>
            <person name="Chain P."/>
            <person name="D'haeseleer P."/>
            <person name="Goker M."/>
            <person name="Bristow J."/>
            <person name="Eisen J.A."/>
            <person name="Markowitz V."/>
            <person name="Hugenholtz P."/>
            <person name="Rohde M."/>
            <person name="Klenk H.P."/>
            <person name="Kyrpides N.C."/>
        </authorList>
    </citation>
    <scope>NUCLEOTIDE SEQUENCE [LARGE SCALE GENOMIC DNA]</scope>
    <source>
        <strain evidence="7">ATCC 700683 / DSM 15641 / 12-3</strain>
    </source>
</reference>
<dbReference type="InterPro" id="IPR005252">
    <property type="entry name" value="CoaBC"/>
</dbReference>
<evidence type="ECO:0000256" key="3">
    <source>
        <dbReference type="HAMAP-Rule" id="MF_02225"/>
    </source>
</evidence>
<dbReference type="GO" id="GO:0010181">
    <property type="term" value="F:FMN binding"/>
    <property type="evidence" value="ECO:0007669"/>
    <property type="project" value="UniProtKB-UniRule"/>
</dbReference>
<dbReference type="GO" id="GO:0015937">
    <property type="term" value="P:coenzyme A biosynthetic process"/>
    <property type="evidence" value="ECO:0007669"/>
    <property type="project" value="UniProtKB-UniRule"/>
</dbReference>
<evidence type="ECO:0000313" key="7">
    <source>
        <dbReference type="Proteomes" id="UP000000954"/>
    </source>
</evidence>
<comment type="pathway">
    <text evidence="3">Cofactor biosynthesis; coenzyme A biosynthesis; CoA from (R)-pantothenate: step 2/5.</text>
</comment>
<keyword evidence="3" id="KW-0479">Metal-binding</keyword>
<dbReference type="GO" id="GO:0004632">
    <property type="term" value="F:phosphopantothenate--cysteine ligase activity"/>
    <property type="evidence" value="ECO:0007669"/>
    <property type="project" value="UniProtKB-UniRule"/>
</dbReference>
<feature type="binding site" evidence="3">
    <location>
        <position position="390"/>
    </location>
    <ligand>
        <name>CTP</name>
        <dbReference type="ChEBI" id="CHEBI:37563"/>
    </ligand>
</feature>
<dbReference type="Gene3D" id="3.40.50.1950">
    <property type="entry name" value="Flavin prenyltransferase-like"/>
    <property type="match status" value="1"/>
</dbReference>
<dbReference type="GO" id="GO:0071513">
    <property type="term" value="C:phosphopantothenoylcysteine decarboxylase complex"/>
    <property type="evidence" value="ECO:0007669"/>
    <property type="project" value="TreeGrafter"/>
</dbReference>
<dbReference type="PANTHER" id="PTHR14359:SF6">
    <property type="entry name" value="PHOSPHOPANTOTHENOYLCYSTEINE DECARBOXYLASE"/>
    <property type="match status" value="1"/>
</dbReference>
<name>C7MN64_CRYCD</name>
<feature type="binding site" evidence="3">
    <location>
        <position position="335"/>
    </location>
    <ligand>
        <name>CTP</name>
        <dbReference type="ChEBI" id="CHEBI:37563"/>
    </ligand>
</feature>
<comment type="catalytic activity">
    <reaction evidence="3">
        <text>(R)-4'-phosphopantothenate + L-cysteine + CTP = N-[(R)-4-phosphopantothenoyl]-L-cysteine + CMP + diphosphate + H(+)</text>
        <dbReference type="Rhea" id="RHEA:19397"/>
        <dbReference type="ChEBI" id="CHEBI:10986"/>
        <dbReference type="ChEBI" id="CHEBI:15378"/>
        <dbReference type="ChEBI" id="CHEBI:33019"/>
        <dbReference type="ChEBI" id="CHEBI:35235"/>
        <dbReference type="ChEBI" id="CHEBI:37563"/>
        <dbReference type="ChEBI" id="CHEBI:59458"/>
        <dbReference type="ChEBI" id="CHEBI:60377"/>
        <dbReference type="EC" id="6.3.2.5"/>
    </reaction>
</comment>
<dbReference type="InterPro" id="IPR003382">
    <property type="entry name" value="Flavoprotein"/>
</dbReference>
<evidence type="ECO:0000313" key="6">
    <source>
        <dbReference type="EMBL" id="ACU94354.1"/>
    </source>
</evidence>
<gene>
    <name evidence="3" type="primary">coaBC</name>
    <name evidence="6" type="ordered locus">Ccur_06380</name>
</gene>
<comment type="cofactor">
    <cofactor evidence="3">
        <name>FMN</name>
        <dbReference type="ChEBI" id="CHEBI:58210"/>
    </cofactor>
    <text evidence="3">Binds 1 FMN per subunit.</text>
</comment>
<dbReference type="PANTHER" id="PTHR14359">
    <property type="entry name" value="HOMO-OLIGOMERIC FLAVIN CONTAINING CYS DECARBOXYLASE FAMILY"/>
    <property type="match status" value="1"/>
</dbReference>
<feature type="binding site" evidence="3">
    <location>
        <begin position="354"/>
        <end position="357"/>
    </location>
    <ligand>
        <name>CTP</name>
        <dbReference type="ChEBI" id="CHEBI:37563"/>
    </ligand>
</feature>
<feature type="binding site" evidence="3">
    <location>
        <position position="386"/>
    </location>
    <ligand>
        <name>CTP</name>
        <dbReference type="ChEBI" id="CHEBI:37563"/>
    </ligand>
</feature>
<comment type="caution">
    <text evidence="3">Lacks conserved residue(s) required for the propagation of feature annotation.</text>
</comment>
<feature type="region of interest" description="Phosphopantothenoylcysteine decarboxylase" evidence="3">
    <location>
        <begin position="1"/>
        <end position="236"/>
    </location>
</feature>
<keyword evidence="1 3" id="KW-0210">Decarboxylase</keyword>
<dbReference type="GO" id="GO:0015941">
    <property type="term" value="P:pantothenate catabolic process"/>
    <property type="evidence" value="ECO:0007669"/>
    <property type="project" value="InterPro"/>
</dbReference>